<feature type="region of interest" description="Disordered" evidence="1">
    <location>
        <begin position="1"/>
        <end position="39"/>
    </location>
</feature>
<protein>
    <recommendedName>
        <fullName evidence="2">F-box domain-containing protein</fullName>
    </recommendedName>
</protein>
<evidence type="ECO:0000256" key="1">
    <source>
        <dbReference type="SAM" id="MobiDB-lite"/>
    </source>
</evidence>
<sequence length="208" mass="23814">MNPKKSRVPSHPSTKKAFRGTSKRDDHGKSKVKIDLKPKLNATRRDQSGRLPKLPAELQLMIFGHLGPASKRLLGSTCKDLYSIWKKEYFEKLIIIHMSELEFKGSVDYQCILGGWVPSVRVCMNVSLARESYSLYMKWLTKQKLRALEHAVSDAQWLARCRGHGSSTMRLKRHKSVIEIKGDMPWTGGPWRSYTELGVVEGLQWDEC</sequence>
<dbReference type="Pfam" id="PF00646">
    <property type="entry name" value="F-box"/>
    <property type="match status" value="1"/>
</dbReference>
<proteinExistence type="predicted"/>
<organism evidence="3 4">
    <name type="scientific">Phialocephala subalpina</name>
    <dbReference type="NCBI Taxonomy" id="576137"/>
    <lineage>
        <taxon>Eukaryota</taxon>
        <taxon>Fungi</taxon>
        <taxon>Dikarya</taxon>
        <taxon>Ascomycota</taxon>
        <taxon>Pezizomycotina</taxon>
        <taxon>Leotiomycetes</taxon>
        <taxon>Helotiales</taxon>
        <taxon>Mollisiaceae</taxon>
        <taxon>Phialocephala</taxon>
        <taxon>Phialocephala fortinii species complex</taxon>
    </lineage>
</organism>
<dbReference type="EMBL" id="FJOG01000026">
    <property type="protein sequence ID" value="CZR64488.1"/>
    <property type="molecule type" value="Genomic_DNA"/>
</dbReference>
<evidence type="ECO:0000313" key="3">
    <source>
        <dbReference type="EMBL" id="CZR64488.1"/>
    </source>
</evidence>
<dbReference type="Proteomes" id="UP000184330">
    <property type="component" value="Unassembled WGS sequence"/>
</dbReference>
<reference evidence="3 4" key="1">
    <citation type="submission" date="2016-03" db="EMBL/GenBank/DDBJ databases">
        <authorList>
            <person name="Ploux O."/>
        </authorList>
    </citation>
    <scope>NUCLEOTIDE SEQUENCE [LARGE SCALE GENOMIC DNA]</scope>
    <source>
        <strain evidence="3 4">UAMH 11012</strain>
    </source>
</reference>
<dbReference type="OrthoDB" id="10574545at2759"/>
<dbReference type="InterPro" id="IPR001810">
    <property type="entry name" value="F-box_dom"/>
</dbReference>
<dbReference type="AlphaFoldDB" id="A0A1L7XHK1"/>
<dbReference type="SUPFAM" id="SSF81383">
    <property type="entry name" value="F-box domain"/>
    <property type="match status" value="1"/>
</dbReference>
<dbReference type="CDD" id="cd09917">
    <property type="entry name" value="F-box_SF"/>
    <property type="match status" value="1"/>
</dbReference>
<evidence type="ECO:0000313" key="4">
    <source>
        <dbReference type="Proteomes" id="UP000184330"/>
    </source>
</evidence>
<keyword evidence="4" id="KW-1185">Reference proteome</keyword>
<gene>
    <name evidence="3" type="ORF">PAC_14386</name>
</gene>
<accession>A0A1L7XHK1</accession>
<feature type="domain" description="F-box" evidence="2">
    <location>
        <begin position="51"/>
        <end position="91"/>
    </location>
</feature>
<dbReference type="InterPro" id="IPR036047">
    <property type="entry name" value="F-box-like_dom_sf"/>
</dbReference>
<name>A0A1L7XHK1_9HELO</name>
<feature type="compositionally biased region" description="Basic residues" evidence="1">
    <location>
        <begin position="1"/>
        <end position="18"/>
    </location>
</feature>
<evidence type="ECO:0000259" key="2">
    <source>
        <dbReference type="Pfam" id="PF00646"/>
    </source>
</evidence>
<feature type="compositionally biased region" description="Basic and acidic residues" evidence="1">
    <location>
        <begin position="22"/>
        <end position="39"/>
    </location>
</feature>